<evidence type="ECO:0000256" key="5">
    <source>
        <dbReference type="ARBA" id="ARBA00022989"/>
    </source>
</evidence>
<dbReference type="PANTHER" id="PTHR30489">
    <property type="entry name" value="LIPOPROTEIN-RELEASING SYSTEM TRANSMEMBRANE PROTEIN LOLE"/>
    <property type="match status" value="1"/>
</dbReference>
<evidence type="ECO:0000256" key="1">
    <source>
        <dbReference type="ARBA" id="ARBA00004651"/>
    </source>
</evidence>
<evidence type="ECO:0008006" key="12">
    <source>
        <dbReference type="Google" id="ProtNLM"/>
    </source>
</evidence>
<evidence type="ECO:0000256" key="7">
    <source>
        <dbReference type="SAM" id="Phobius"/>
    </source>
</evidence>
<evidence type="ECO:0000256" key="4">
    <source>
        <dbReference type="ARBA" id="ARBA00022692"/>
    </source>
</evidence>
<dbReference type="AlphaFoldDB" id="G5IN45"/>
<dbReference type="Proteomes" id="UP000005384">
    <property type="component" value="Unassembled WGS sequence"/>
</dbReference>
<dbReference type="InterPro" id="IPR051447">
    <property type="entry name" value="Lipoprotein-release_system"/>
</dbReference>
<evidence type="ECO:0000313" key="11">
    <source>
        <dbReference type="Proteomes" id="UP000005384"/>
    </source>
</evidence>
<feature type="transmembrane region" description="Helical" evidence="7">
    <location>
        <begin position="313"/>
        <end position="342"/>
    </location>
</feature>
<keyword evidence="5 7" id="KW-1133">Transmembrane helix</keyword>
<feature type="transmembrane region" description="Helical" evidence="7">
    <location>
        <begin position="657"/>
        <end position="681"/>
    </location>
</feature>
<feature type="domain" description="ABC3 transporter permease C-terminal" evidence="8">
    <location>
        <begin position="668"/>
        <end position="783"/>
    </location>
</feature>
<evidence type="ECO:0000256" key="2">
    <source>
        <dbReference type="ARBA" id="ARBA00005236"/>
    </source>
</evidence>
<evidence type="ECO:0000256" key="6">
    <source>
        <dbReference type="ARBA" id="ARBA00023136"/>
    </source>
</evidence>
<dbReference type="InterPro" id="IPR003838">
    <property type="entry name" value="ABC3_permease_C"/>
</dbReference>
<keyword evidence="3" id="KW-1003">Cell membrane</keyword>
<name>G5IN45_9FIRM</name>
<feature type="transmembrane region" description="Helical" evidence="7">
    <location>
        <begin position="354"/>
        <end position="374"/>
    </location>
</feature>
<keyword evidence="11" id="KW-1185">Reference proteome</keyword>
<reference evidence="10 11" key="1">
    <citation type="submission" date="2011-08" db="EMBL/GenBank/DDBJ databases">
        <title>The Genome Sequence of Clostridium hathewayi WAL-18680.</title>
        <authorList>
            <consortium name="The Broad Institute Genome Sequencing Platform"/>
            <person name="Earl A."/>
            <person name="Ward D."/>
            <person name="Feldgarden M."/>
            <person name="Gevers D."/>
            <person name="Finegold S.M."/>
            <person name="Summanen P.H."/>
            <person name="Molitoris D.R."/>
            <person name="Song M."/>
            <person name="Daigneault M."/>
            <person name="Allen-Vercoe E."/>
            <person name="Young S.K."/>
            <person name="Zeng Q."/>
            <person name="Gargeya S."/>
            <person name="Fitzgerald M."/>
            <person name="Haas B."/>
            <person name="Abouelleil A."/>
            <person name="Alvarado L."/>
            <person name="Arachchi H.M."/>
            <person name="Berlin A."/>
            <person name="Brown A."/>
            <person name="Chapman S.B."/>
            <person name="Chen Z."/>
            <person name="Dunbar C."/>
            <person name="Freedman E."/>
            <person name="Gearin G."/>
            <person name="Gellesch M."/>
            <person name="Goldberg J."/>
            <person name="Griggs A."/>
            <person name="Gujja S."/>
            <person name="Heiman D."/>
            <person name="Howarth C."/>
            <person name="Larson L."/>
            <person name="Lui A."/>
            <person name="MacDonald P.J.P."/>
            <person name="Montmayeur A."/>
            <person name="Murphy C."/>
            <person name="Neiman D."/>
            <person name="Pearson M."/>
            <person name="Priest M."/>
            <person name="Roberts A."/>
            <person name="Saif S."/>
            <person name="Shea T."/>
            <person name="Shenoy N."/>
            <person name="Sisk P."/>
            <person name="Stolte C."/>
            <person name="Sykes S."/>
            <person name="Wortman J."/>
            <person name="Nusbaum C."/>
            <person name="Birren B."/>
        </authorList>
    </citation>
    <scope>NUCLEOTIDE SEQUENCE [LARGE SCALE GENOMIC DNA]</scope>
    <source>
        <strain evidence="10 11">WAL-18680</strain>
    </source>
</reference>
<dbReference type="GO" id="GO:0098797">
    <property type="term" value="C:plasma membrane protein complex"/>
    <property type="evidence" value="ECO:0007669"/>
    <property type="project" value="TreeGrafter"/>
</dbReference>
<dbReference type="GO" id="GO:0044874">
    <property type="term" value="P:lipoprotein localization to outer membrane"/>
    <property type="evidence" value="ECO:0007669"/>
    <property type="project" value="TreeGrafter"/>
</dbReference>
<sequence>MKHYLELILISSRVHARQHRMTLLCIALSVFLVTTIFSMADMEVRSQTIQALHEYGNWHIQLSDITGEDAALIAARPKVAAMSWYDILNYRLDEGYAIDGRQAAICGIEPPLLTDIMTMADILEGSYPGDGEILLSENAKAIQNVALGDDVTITLPNSVSMDFTVSGFTENPSTLLRWDATGAFVSKTTYQSILQNATGQPPAPDHGVYYVQFDQSANMRAEINEIKQEFHLSETQVGENVKLLGVMGQSGSSYIMMLYAVAVILFLLVMTAGILMIAGSLNSNVAQRTQFFGMLRCLGASKKQIIRFVRLEALRWCCLAIPLGAGAGVAVVWVLCALLRFLSPVYFSGLPAFGVSPAGILSGAIVGLLTVYIASGSPAKRASRVSPLTAASGGAALTAPAFKEAVLFRPILPRFFKVETALGIYHARASKKNFLLMTSSFALSIILFLSFSTLVNFMGHAIRPLRPYTPDLSYISPDNTLSIDPGLAAKLSEHPAVKRAYGRMFAYGLPARADGNDIRINLISYEEHQFRWAGDTVVDGALSTLKADENAVLSVYHPDSPLPIGSQITLESNGGVLNLNCAGVLSTCPFTQDAGTENVICTEDTFRRLTGASGYTIIDIQLKRDATENDVKALRDLAGPGIIFSDQRTGNAEARGAYWAMALFIYGFLAVIALITVFNIINSIAMSVSARTRQYGALRAIGMSSRQLVLMVTAEAASYAVCGSITGCAVGLPLHKYLYETMVTAQWGEPWTLPIHALSAIVLIVLVTAIVAVLGPVRRIHAMSIVDTINAT</sequence>
<keyword evidence="4 7" id="KW-0812">Transmembrane</keyword>
<dbReference type="PATRIC" id="fig|742737.3.peg.4906"/>
<proteinExistence type="inferred from homology"/>
<feature type="transmembrane region" description="Helical" evidence="7">
    <location>
        <begin position="708"/>
        <end position="733"/>
    </location>
</feature>
<dbReference type="Pfam" id="PF12704">
    <property type="entry name" value="MacB_PCD"/>
    <property type="match status" value="1"/>
</dbReference>
<dbReference type="EMBL" id="ADLN01000127">
    <property type="protein sequence ID" value="EHI57016.1"/>
    <property type="molecule type" value="Genomic_DNA"/>
</dbReference>
<feature type="domain" description="MacB-like periplasmic core" evidence="9">
    <location>
        <begin position="21"/>
        <end position="227"/>
    </location>
</feature>
<accession>G5IN45</accession>
<feature type="domain" description="ABC3 transporter permease C-terminal" evidence="8">
    <location>
        <begin position="264"/>
        <end position="387"/>
    </location>
</feature>
<dbReference type="OrthoDB" id="9793166at2"/>
<protein>
    <recommendedName>
        <fullName evidence="12">ABC3 transporter permease protein domain-containing protein</fullName>
    </recommendedName>
</protein>
<dbReference type="HOGENOM" id="CLU_010964_2_1_9"/>
<dbReference type="RefSeq" id="WP_006782911.1">
    <property type="nucleotide sequence ID" value="NZ_CP040506.1"/>
</dbReference>
<evidence type="ECO:0000256" key="3">
    <source>
        <dbReference type="ARBA" id="ARBA00022475"/>
    </source>
</evidence>
<dbReference type="PANTHER" id="PTHR30489:SF0">
    <property type="entry name" value="LIPOPROTEIN-RELEASING SYSTEM TRANSMEMBRANE PROTEIN LOLE"/>
    <property type="match status" value="1"/>
</dbReference>
<dbReference type="Pfam" id="PF02687">
    <property type="entry name" value="FtsX"/>
    <property type="match status" value="2"/>
</dbReference>
<comment type="subcellular location">
    <subcellularLocation>
        <location evidence="1">Cell membrane</location>
        <topology evidence="1">Multi-pass membrane protein</topology>
    </subcellularLocation>
</comment>
<keyword evidence="6 7" id="KW-0472">Membrane</keyword>
<feature type="transmembrane region" description="Helical" evidence="7">
    <location>
        <begin position="21"/>
        <end position="40"/>
    </location>
</feature>
<evidence type="ECO:0000259" key="8">
    <source>
        <dbReference type="Pfam" id="PF02687"/>
    </source>
</evidence>
<feature type="transmembrane region" description="Helical" evidence="7">
    <location>
        <begin position="434"/>
        <end position="458"/>
    </location>
</feature>
<feature type="transmembrane region" description="Helical" evidence="7">
    <location>
        <begin position="254"/>
        <end position="278"/>
    </location>
</feature>
<gene>
    <name evidence="10" type="ORF">HMPREF9473_04923</name>
</gene>
<evidence type="ECO:0000259" key="9">
    <source>
        <dbReference type="Pfam" id="PF12704"/>
    </source>
</evidence>
<comment type="caution">
    <text evidence="10">The sequence shown here is derived from an EMBL/GenBank/DDBJ whole genome shotgun (WGS) entry which is preliminary data.</text>
</comment>
<evidence type="ECO:0000313" key="10">
    <source>
        <dbReference type="EMBL" id="EHI57016.1"/>
    </source>
</evidence>
<comment type="similarity">
    <text evidence="2">Belongs to the ABC-4 integral membrane protein family. LolC/E subfamily.</text>
</comment>
<dbReference type="InterPro" id="IPR025857">
    <property type="entry name" value="MacB_PCD"/>
</dbReference>
<feature type="transmembrane region" description="Helical" evidence="7">
    <location>
        <begin position="753"/>
        <end position="774"/>
    </location>
</feature>
<organism evidence="10 11">
    <name type="scientific">Hungatella hathewayi WAL-18680</name>
    <dbReference type="NCBI Taxonomy" id="742737"/>
    <lineage>
        <taxon>Bacteria</taxon>
        <taxon>Bacillati</taxon>
        <taxon>Bacillota</taxon>
        <taxon>Clostridia</taxon>
        <taxon>Lachnospirales</taxon>
        <taxon>Lachnospiraceae</taxon>
        <taxon>Hungatella</taxon>
    </lineage>
</organism>